<evidence type="ECO:0000256" key="1">
    <source>
        <dbReference type="SAM" id="MobiDB-lite"/>
    </source>
</evidence>
<gene>
    <name evidence="3" type="ORF">TIS948_LOCUS15682</name>
</gene>
<sequence length="362" mass="41365">MDEQNIQIFVQEQIMKLTTFGGAHDEDVLHWLQDTECIFDSVQLRPSNKYIAVQSYLVGTAAKWFRFNKMNIPDWSSFKIAIAQAYQPSFNRTLSVIEQRSITVQHVNSSSVSPKTTPDSSPTSQDNFSAVIDLSGSNSNEPSPPFSKIEKSSTPERITNDDQQLTIVVLPEPSSLHQFVCENLIEDSTVDYIPNTSSPIITITQSTCSSTVAIDNPITCEDELQEIPNDQVNLYSSNDLGVVHRVLSPVMQLVKVNVHGKYNDTNVDLYVTHTLIDPKILGSIETQQDCFNISFYLDFIYHDEWCILLINIFVFILIRCKLIILLIRDIYLYVKKRKKCNTEFITRQHVYPLHYGFLSLYF</sequence>
<accession>A0A817RQ26</accession>
<keyword evidence="2" id="KW-0812">Transmembrane</keyword>
<name>A0A817RQ26_9BILA</name>
<evidence type="ECO:0008006" key="5">
    <source>
        <dbReference type="Google" id="ProtNLM"/>
    </source>
</evidence>
<keyword evidence="2" id="KW-1133">Transmembrane helix</keyword>
<dbReference type="EMBL" id="CAJNXB010002549">
    <property type="protein sequence ID" value="CAF3259407.1"/>
    <property type="molecule type" value="Genomic_DNA"/>
</dbReference>
<feature type="compositionally biased region" description="Low complexity" evidence="1">
    <location>
        <begin position="109"/>
        <end position="124"/>
    </location>
</feature>
<dbReference type="Proteomes" id="UP000663825">
    <property type="component" value="Unassembled WGS sequence"/>
</dbReference>
<feature type="compositionally biased region" description="Basic and acidic residues" evidence="1">
    <location>
        <begin position="148"/>
        <end position="160"/>
    </location>
</feature>
<feature type="transmembrane region" description="Helical" evidence="2">
    <location>
        <begin position="307"/>
        <end position="327"/>
    </location>
</feature>
<evidence type="ECO:0000313" key="3">
    <source>
        <dbReference type="EMBL" id="CAF3259407.1"/>
    </source>
</evidence>
<comment type="caution">
    <text evidence="3">The sequence shown here is derived from an EMBL/GenBank/DDBJ whole genome shotgun (WGS) entry which is preliminary data.</text>
</comment>
<keyword evidence="2" id="KW-0472">Membrane</keyword>
<organism evidence="3 4">
    <name type="scientific">Rotaria socialis</name>
    <dbReference type="NCBI Taxonomy" id="392032"/>
    <lineage>
        <taxon>Eukaryota</taxon>
        <taxon>Metazoa</taxon>
        <taxon>Spiralia</taxon>
        <taxon>Gnathifera</taxon>
        <taxon>Rotifera</taxon>
        <taxon>Eurotatoria</taxon>
        <taxon>Bdelloidea</taxon>
        <taxon>Philodinida</taxon>
        <taxon>Philodinidae</taxon>
        <taxon>Rotaria</taxon>
    </lineage>
</organism>
<proteinExistence type="predicted"/>
<evidence type="ECO:0000256" key="2">
    <source>
        <dbReference type="SAM" id="Phobius"/>
    </source>
</evidence>
<reference evidence="3" key="1">
    <citation type="submission" date="2021-02" db="EMBL/GenBank/DDBJ databases">
        <authorList>
            <person name="Nowell W R."/>
        </authorList>
    </citation>
    <scope>NUCLEOTIDE SEQUENCE</scope>
</reference>
<protein>
    <recommendedName>
        <fullName evidence="5">Retrotransposon gag domain-containing protein</fullName>
    </recommendedName>
</protein>
<feature type="region of interest" description="Disordered" evidence="1">
    <location>
        <begin position="107"/>
        <end position="160"/>
    </location>
</feature>
<dbReference type="AlphaFoldDB" id="A0A817RQ26"/>
<evidence type="ECO:0000313" key="4">
    <source>
        <dbReference type="Proteomes" id="UP000663825"/>
    </source>
</evidence>